<dbReference type="AlphaFoldDB" id="A0A367J927"/>
<dbReference type="EMBL" id="PJQM01003934">
    <property type="protein sequence ID" value="RCH86438.1"/>
    <property type="molecule type" value="Genomic_DNA"/>
</dbReference>
<organism evidence="1 2">
    <name type="scientific">Rhizopus stolonifer</name>
    <name type="common">Rhizopus nigricans</name>
    <dbReference type="NCBI Taxonomy" id="4846"/>
    <lineage>
        <taxon>Eukaryota</taxon>
        <taxon>Fungi</taxon>
        <taxon>Fungi incertae sedis</taxon>
        <taxon>Mucoromycota</taxon>
        <taxon>Mucoromycotina</taxon>
        <taxon>Mucoromycetes</taxon>
        <taxon>Mucorales</taxon>
        <taxon>Mucorineae</taxon>
        <taxon>Rhizopodaceae</taxon>
        <taxon>Rhizopus</taxon>
    </lineage>
</organism>
<comment type="caution">
    <text evidence="1">The sequence shown here is derived from an EMBL/GenBank/DDBJ whole genome shotgun (WGS) entry which is preliminary data.</text>
</comment>
<protein>
    <submittedName>
        <fullName evidence="1">Uncharacterized protein</fullName>
    </submittedName>
</protein>
<evidence type="ECO:0000313" key="1">
    <source>
        <dbReference type="EMBL" id="RCH86438.1"/>
    </source>
</evidence>
<proteinExistence type="predicted"/>
<accession>A0A367J927</accession>
<gene>
    <name evidence="1" type="ORF">CU098_005747</name>
</gene>
<dbReference type="OrthoDB" id="2253742at2759"/>
<evidence type="ECO:0000313" key="2">
    <source>
        <dbReference type="Proteomes" id="UP000253551"/>
    </source>
</evidence>
<sequence length="90" mass="9697">MGNPGKKLGDGWQGYCCKTDDDCRESCVNHKCNGRPNPKYAEPNLPKGCAAGSYGYGLGDGYYGDCCVNSDDCRDTCVKNKCNGPKRSSK</sequence>
<keyword evidence="2" id="KW-1185">Reference proteome</keyword>
<name>A0A367J927_RHIST</name>
<dbReference type="Proteomes" id="UP000253551">
    <property type="component" value="Unassembled WGS sequence"/>
</dbReference>
<reference evidence="1 2" key="1">
    <citation type="journal article" date="2018" name="G3 (Bethesda)">
        <title>Phylogenetic and Phylogenomic Definition of Rhizopus Species.</title>
        <authorList>
            <person name="Gryganskyi A.P."/>
            <person name="Golan J."/>
            <person name="Dolatabadi S."/>
            <person name="Mondo S."/>
            <person name="Robb S."/>
            <person name="Idnurm A."/>
            <person name="Muszewska A."/>
            <person name="Steczkiewicz K."/>
            <person name="Masonjones S."/>
            <person name="Liao H.L."/>
            <person name="Gajdeczka M.T."/>
            <person name="Anike F."/>
            <person name="Vuek A."/>
            <person name="Anishchenko I.M."/>
            <person name="Voigt K."/>
            <person name="de Hoog G.S."/>
            <person name="Smith M.E."/>
            <person name="Heitman J."/>
            <person name="Vilgalys R."/>
            <person name="Stajich J.E."/>
        </authorList>
    </citation>
    <scope>NUCLEOTIDE SEQUENCE [LARGE SCALE GENOMIC DNA]</scope>
    <source>
        <strain evidence="1 2">LSU 92-RS-03</strain>
    </source>
</reference>